<feature type="domain" description="Metallo-beta-lactamase" evidence="1">
    <location>
        <begin position="125"/>
        <end position="302"/>
    </location>
</feature>
<evidence type="ECO:0000259" key="1">
    <source>
        <dbReference type="SMART" id="SM00849"/>
    </source>
</evidence>
<accession>A0A814FFH7</accession>
<evidence type="ECO:0000313" key="2">
    <source>
        <dbReference type="EMBL" id="CAF0981093.1"/>
    </source>
</evidence>
<dbReference type="SUPFAM" id="SSF56281">
    <property type="entry name" value="Metallo-hydrolase/oxidoreductase"/>
    <property type="match status" value="1"/>
</dbReference>
<dbReference type="Gene3D" id="3.40.50.150">
    <property type="entry name" value="Vaccinia Virus protein VP39"/>
    <property type="match status" value="1"/>
</dbReference>
<dbReference type="InterPro" id="IPR001279">
    <property type="entry name" value="Metallo-B-lactamas"/>
</dbReference>
<dbReference type="SMART" id="SM00849">
    <property type="entry name" value="Lactamase_B"/>
    <property type="match status" value="1"/>
</dbReference>
<dbReference type="Pfam" id="PF00753">
    <property type="entry name" value="Lactamase_B"/>
    <property type="match status" value="1"/>
</dbReference>
<proteinExistence type="predicted"/>
<comment type="caution">
    <text evidence="2">The sequence shown here is derived from an EMBL/GenBank/DDBJ whole genome shotgun (WGS) entry which is preliminary data.</text>
</comment>
<dbReference type="Gene3D" id="3.60.15.10">
    <property type="entry name" value="Ribonuclease Z/Hydroxyacylglutathione hydrolase-like"/>
    <property type="match status" value="1"/>
</dbReference>
<evidence type="ECO:0000313" key="3">
    <source>
        <dbReference type="Proteomes" id="UP000663855"/>
    </source>
</evidence>
<reference evidence="2" key="1">
    <citation type="submission" date="2021-02" db="EMBL/GenBank/DDBJ databases">
        <authorList>
            <person name="Nowell W R."/>
        </authorList>
    </citation>
    <scope>NUCLEOTIDE SEQUENCE</scope>
</reference>
<dbReference type="InterPro" id="IPR036866">
    <property type="entry name" value="RibonucZ/Hydroxyglut_hydro"/>
</dbReference>
<dbReference type="InterPro" id="IPR029063">
    <property type="entry name" value="SAM-dependent_MTases_sf"/>
</dbReference>
<dbReference type="SUPFAM" id="SSF53335">
    <property type="entry name" value="S-adenosyl-L-methionine-dependent methyltransferases"/>
    <property type="match status" value="1"/>
</dbReference>
<organism evidence="2 3">
    <name type="scientific">Rotaria magnacalcarata</name>
    <dbReference type="NCBI Taxonomy" id="392030"/>
    <lineage>
        <taxon>Eukaryota</taxon>
        <taxon>Metazoa</taxon>
        <taxon>Spiralia</taxon>
        <taxon>Gnathifera</taxon>
        <taxon>Rotifera</taxon>
        <taxon>Eurotatoria</taxon>
        <taxon>Bdelloidea</taxon>
        <taxon>Philodinida</taxon>
        <taxon>Philodinidae</taxon>
        <taxon>Rotaria</taxon>
    </lineage>
</organism>
<name>A0A814FFH7_9BILA</name>
<dbReference type="AlphaFoldDB" id="A0A814FFH7"/>
<sequence length="620" mass="69569">MVIADVAAGIGFMTLQLARHVGQKGIVFASELQPRMLNALLNGPDLPPNVVPVHPAIISISAHQNDQFVCPGSGSSYLPVTLPASWINGSANCLDQDAQQPDLDIFPMNNDTYILRENKCINYEAPFIYLLFGNNIALLIDSGATVSLVSLPIQQRVEQIILNWCIIHKKQRQDIKLVVAHTHNHLDHVAGDTQFQNQPYTTVVGTSVNEVSQFFQLDNWPNNIGTYTLDDQRHLAIIPIPGHENSSIAIYDCATGILITGDTLLPGRLYIQDFSDNVESISRLVNFIESSRLNVTSILGAHIEMTQENKVDYPLGSTYQPNERQLNMSLEQLYQLNNELQQQWKDGFNQRHKAYYDTFIVDPNSSQLPPLPFDGRMSVHGFVLLPLDTPNSVWISHKPMFTTPHDFQLSFHAIITNSTVDPVPLPTNITRLNSQWTIQPDKWSLNNLINGNLTSFRTKLYKGNFEQGGTYLCDVTINIIRPLLTVVQLNASEIQPYQPLRYSSYFLSNLIVDKRTQIHLYLLHQIRVQPDFDAITHVTIDPANCTTDISSSQLNNLLEQNGNEWAFPGIDNDIGDRLTRASGLVSAQLLGDIYSTICEMKVVEEIQCTIGPDFYEDCSV</sequence>
<gene>
    <name evidence="2" type="ORF">CJN711_LOCUS1358</name>
</gene>
<protein>
    <recommendedName>
        <fullName evidence="1">Metallo-beta-lactamase domain-containing protein</fullName>
    </recommendedName>
</protein>
<dbReference type="Proteomes" id="UP000663855">
    <property type="component" value="Unassembled WGS sequence"/>
</dbReference>
<dbReference type="EMBL" id="CAJNOV010000095">
    <property type="protein sequence ID" value="CAF0981093.1"/>
    <property type="molecule type" value="Genomic_DNA"/>
</dbReference>